<keyword evidence="4" id="KW-1185">Reference proteome</keyword>
<name>X6NAJ9_RETFI</name>
<dbReference type="SUPFAM" id="SSF48097">
    <property type="entry name" value="Regulator of G-protein signaling, RGS"/>
    <property type="match status" value="1"/>
</dbReference>
<evidence type="ECO:0000256" key="1">
    <source>
        <dbReference type="SAM" id="MobiDB-lite"/>
    </source>
</evidence>
<dbReference type="Proteomes" id="UP000023152">
    <property type="component" value="Unassembled WGS sequence"/>
</dbReference>
<reference evidence="3 4" key="1">
    <citation type="journal article" date="2013" name="Curr. Biol.">
        <title>The Genome of the Foraminiferan Reticulomyxa filosa.</title>
        <authorList>
            <person name="Glockner G."/>
            <person name="Hulsmann N."/>
            <person name="Schleicher M."/>
            <person name="Noegel A.A."/>
            <person name="Eichinger L."/>
            <person name="Gallinger C."/>
            <person name="Pawlowski J."/>
            <person name="Sierra R."/>
            <person name="Euteneuer U."/>
            <person name="Pillet L."/>
            <person name="Moustafa A."/>
            <person name="Platzer M."/>
            <person name="Groth M."/>
            <person name="Szafranski K."/>
            <person name="Schliwa M."/>
        </authorList>
    </citation>
    <scope>NUCLEOTIDE SEQUENCE [LARGE SCALE GENOMIC DNA]</scope>
</reference>
<feature type="region of interest" description="Disordered" evidence="1">
    <location>
        <begin position="133"/>
        <end position="152"/>
    </location>
</feature>
<accession>X6NAJ9</accession>
<evidence type="ECO:0000259" key="2">
    <source>
        <dbReference type="PROSITE" id="PS50132"/>
    </source>
</evidence>
<protein>
    <recommendedName>
        <fullName evidence="2">RGS domain-containing protein</fullName>
    </recommendedName>
</protein>
<dbReference type="EMBL" id="ASPP01010380">
    <property type="protein sequence ID" value="ETO22903.1"/>
    <property type="molecule type" value="Genomic_DNA"/>
</dbReference>
<dbReference type="Gene3D" id="1.10.167.10">
    <property type="entry name" value="Regulator of G-protein Signalling 4, domain 2"/>
    <property type="match status" value="1"/>
</dbReference>
<sequence length="152" mass="17866">MYDDIIHLAMDQQLLTEIRERDVVNYKKLPLWKELQKSGDTTELEQKLSGEKQLTFENIFFKEPVGYHLMKSFLINEHSVDKAVFLSDVEVFKTLQDPRAREQVSHKIFERFCAAQKEEDIWNPSSRNKGLSVFEKVNEDEKDEEKEANKAG</sequence>
<feature type="non-terminal residue" evidence="3">
    <location>
        <position position="152"/>
    </location>
</feature>
<dbReference type="InterPro" id="IPR044926">
    <property type="entry name" value="RGS_subdomain_2"/>
</dbReference>
<comment type="caution">
    <text evidence="3">The sequence shown here is derived from an EMBL/GenBank/DDBJ whole genome shotgun (WGS) entry which is preliminary data.</text>
</comment>
<dbReference type="PROSITE" id="PS50132">
    <property type="entry name" value="RGS"/>
    <property type="match status" value="1"/>
</dbReference>
<dbReference type="InterPro" id="IPR016137">
    <property type="entry name" value="RGS"/>
</dbReference>
<dbReference type="AlphaFoldDB" id="X6NAJ9"/>
<evidence type="ECO:0000313" key="3">
    <source>
        <dbReference type="EMBL" id="ETO22903.1"/>
    </source>
</evidence>
<feature type="domain" description="RGS" evidence="2">
    <location>
        <begin position="60"/>
        <end position="112"/>
    </location>
</feature>
<proteinExistence type="predicted"/>
<organism evidence="3 4">
    <name type="scientific">Reticulomyxa filosa</name>
    <dbReference type="NCBI Taxonomy" id="46433"/>
    <lineage>
        <taxon>Eukaryota</taxon>
        <taxon>Sar</taxon>
        <taxon>Rhizaria</taxon>
        <taxon>Retaria</taxon>
        <taxon>Foraminifera</taxon>
        <taxon>Monothalamids</taxon>
        <taxon>Reticulomyxidae</taxon>
        <taxon>Reticulomyxa</taxon>
    </lineage>
</organism>
<gene>
    <name evidence="3" type="ORF">RFI_14291</name>
</gene>
<dbReference type="Pfam" id="PF00615">
    <property type="entry name" value="RGS"/>
    <property type="match status" value="1"/>
</dbReference>
<dbReference type="InterPro" id="IPR036305">
    <property type="entry name" value="RGS_sf"/>
</dbReference>
<evidence type="ECO:0000313" key="4">
    <source>
        <dbReference type="Proteomes" id="UP000023152"/>
    </source>
</evidence>